<evidence type="ECO:0000313" key="3">
    <source>
        <dbReference type="EMBL" id="MBB6579471.1"/>
    </source>
</evidence>
<dbReference type="Proteomes" id="UP000562492">
    <property type="component" value="Unassembled WGS sequence"/>
</dbReference>
<keyword evidence="3" id="KW-0378">Hydrolase</keyword>
<dbReference type="NCBIfam" id="TIGR02281">
    <property type="entry name" value="clan_AA_DTGA"/>
    <property type="match status" value="1"/>
</dbReference>
<feature type="compositionally biased region" description="Low complexity" evidence="1">
    <location>
        <begin position="40"/>
        <end position="54"/>
    </location>
</feature>
<dbReference type="InterPro" id="IPR034122">
    <property type="entry name" value="Retropepsin-like_bacterial"/>
</dbReference>
<feature type="compositionally biased region" description="Pro residues" evidence="1">
    <location>
        <begin position="55"/>
        <end position="65"/>
    </location>
</feature>
<dbReference type="CDD" id="cd05483">
    <property type="entry name" value="retropepsin_like_bacteria"/>
    <property type="match status" value="1"/>
</dbReference>
<dbReference type="SUPFAM" id="SSF50630">
    <property type="entry name" value="Acid proteases"/>
    <property type="match status" value="1"/>
</dbReference>
<dbReference type="RefSeq" id="WP_267906725.1">
    <property type="nucleotide sequence ID" value="NZ_JACHKZ010000030.1"/>
</dbReference>
<evidence type="ECO:0000256" key="2">
    <source>
        <dbReference type="SAM" id="Phobius"/>
    </source>
</evidence>
<accession>A0ABR6RJX7</accession>
<dbReference type="InterPro" id="IPR001969">
    <property type="entry name" value="Aspartic_peptidase_AS"/>
</dbReference>
<protein>
    <submittedName>
        <fullName evidence="3">Aspartyl protease family protein</fullName>
    </submittedName>
</protein>
<keyword evidence="2" id="KW-1133">Transmembrane helix</keyword>
<keyword evidence="2" id="KW-0812">Transmembrane</keyword>
<dbReference type="EMBL" id="JACHKZ010000030">
    <property type="protein sequence ID" value="MBB6579471.1"/>
    <property type="molecule type" value="Genomic_DNA"/>
</dbReference>
<dbReference type="GO" id="GO:0008233">
    <property type="term" value="F:peptidase activity"/>
    <property type="evidence" value="ECO:0007669"/>
    <property type="project" value="UniProtKB-KW"/>
</dbReference>
<dbReference type="InterPro" id="IPR011969">
    <property type="entry name" value="Clan_AA_Asp_peptidase_C"/>
</dbReference>
<keyword evidence="3" id="KW-0645">Protease</keyword>
<proteinExistence type="predicted"/>
<organism evidence="3 4">
    <name type="scientific">Comamonas odontotermitis</name>
    <dbReference type="NCBI Taxonomy" id="379895"/>
    <lineage>
        <taxon>Bacteria</taxon>
        <taxon>Pseudomonadati</taxon>
        <taxon>Pseudomonadota</taxon>
        <taxon>Betaproteobacteria</taxon>
        <taxon>Burkholderiales</taxon>
        <taxon>Comamonadaceae</taxon>
        <taxon>Comamonas</taxon>
    </lineage>
</organism>
<evidence type="ECO:0000256" key="1">
    <source>
        <dbReference type="SAM" id="MobiDB-lite"/>
    </source>
</evidence>
<dbReference type="Pfam" id="PF13975">
    <property type="entry name" value="gag-asp_proteas"/>
    <property type="match status" value="1"/>
</dbReference>
<comment type="caution">
    <text evidence="3">The sequence shown here is derived from an EMBL/GenBank/DDBJ whole genome shotgun (WGS) entry which is preliminary data.</text>
</comment>
<feature type="compositionally biased region" description="Low complexity" evidence="1">
    <location>
        <begin position="13"/>
        <end position="30"/>
    </location>
</feature>
<evidence type="ECO:0000313" key="4">
    <source>
        <dbReference type="Proteomes" id="UP000562492"/>
    </source>
</evidence>
<dbReference type="InterPro" id="IPR021109">
    <property type="entry name" value="Peptidase_aspartic_dom_sf"/>
</dbReference>
<feature type="region of interest" description="Disordered" evidence="1">
    <location>
        <begin position="1"/>
        <end position="81"/>
    </location>
</feature>
<dbReference type="Gene3D" id="2.40.70.10">
    <property type="entry name" value="Acid Proteases"/>
    <property type="match status" value="1"/>
</dbReference>
<gene>
    <name evidence="3" type="ORF">HNP33_003584</name>
</gene>
<dbReference type="PROSITE" id="PS00141">
    <property type="entry name" value="ASP_PROTEASE"/>
    <property type="match status" value="1"/>
</dbReference>
<keyword evidence="4" id="KW-1185">Reference proteome</keyword>
<keyword evidence="2" id="KW-0472">Membrane</keyword>
<name>A0ABR6RJX7_9BURK</name>
<sequence>MSRLRTHNPDPVSAAPDSTAPAEPSATASQPSPPAPWQAPAPSSHSSAPSSQAPAWPPAYPPATPPVAERKSSPHGGPPAPTRRTTWLLLAGWAAVTLVIYLATEMYRKPAEGKVLAHGVLEIPRDRDGHFRVGGAVNGVPVQFMVDTGASIISITDKVAERAQLPEGVPMQFQTANGVREGTMRRAERIEVGPFAVNNLRVGTGYTGESDKDALLGQNFLRYFDVSMAGNTMVLRARETD</sequence>
<dbReference type="GO" id="GO:0006508">
    <property type="term" value="P:proteolysis"/>
    <property type="evidence" value="ECO:0007669"/>
    <property type="project" value="UniProtKB-KW"/>
</dbReference>
<reference evidence="3 4" key="1">
    <citation type="submission" date="2020-08" db="EMBL/GenBank/DDBJ databases">
        <title>Functional genomics of gut bacteria from endangered species of beetles.</title>
        <authorList>
            <person name="Carlos-Shanley C."/>
        </authorList>
    </citation>
    <scope>NUCLEOTIDE SEQUENCE [LARGE SCALE GENOMIC DNA]</scope>
    <source>
        <strain evidence="3 4">S00124</strain>
    </source>
</reference>
<feature type="transmembrane region" description="Helical" evidence="2">
    <location>
        <begin position="86"/>
        <end position="104"/>
    </location>
</feature>